<feature type="binding site" evidence="1">
    <location>
        <position position="98"/>
    </location>
    <ligand>
        <name>Mn(2+)</name>
        <dbReference type="ChEBI" id="CHEBI:29035"/>
        <label>2</label>
    </ligand>
</feature>
<dbReference type="InterPro" id="IPR002933">
    <property type="entry name" value="Peptidase_M20"/>
</dbReference>
<protein>
    <submittedName>
        <fullName evidence="3">Amidohydrolase</fullName>
    </submittedName>
</protein>
<keyword evidence="1" id="KW-0479">Metal-binding</keyword>
<feature type="binding site" evidence="1">
    <location>
        <position position="161"/>
    </location>
    <ligand>
        <name>Mn(2+)</name>
        <dbReference type="ChEBI" id="CHEBI:29035"/>
        <label>2</label>
    </ligand>
</feature>
<dbReference type="Pfam" id="PF01546">
    <property type="entry name" value="Peptidase_M20"/>
    <property type="match status" value="1"/>
</dbReference>
<feature type="binding site" evidence="1">
    <location>
        <position position="96"/>
    </location>
    <ligand>
        <name>Mn(2+)</name>
        <dbReference type="ChEBI" id="CHEBI:29035"/>
        <label>2</label>
    </ligand>
</feature>
<dbReference type="InterPro" id="IPR017439">
    <property type="entry name" value="Amidohydrolase"/>
</dbReference>
<feature type="binding site" evidence="1">
    <location>
        <position position="350"/>
    </location>
    <ligand>
        <name>Mn(2+)</name>
        <dbReference type="ChEBI" id="CHEBI:29035"/>
        <label>2</label>
    </ligand>
</feature>
<dbReference type="Gene3D" id="3.40.630.10">
    <property type="entry name" value="Zn peptidases"/>
    <property type="match status" value="1"/>
</dbReference>
<name>A0A845QGD6_9FIRM</name>
<dbReference type="Gene3D" id="3.30.70.360">
    <property type="match status" value="1"/>
</dbReference>
<evidence type="ECO:0000313" key="4">
    <source>
        <dbReference type="Proteomes" id="UP000446866"/>
    </source>
</evidence>
<keyword evidence="3" id="KW-0378">Hydrolase</keyword>
<dbReference type="RefSeq" id="WP_160201335.1">
    <property type="nucleotide sequence ID" value="NZ_QXWK01000009.1"/>
</dbReference>
<evidence type="ECO:0000259" key="2">
    <source>
        <dbReference type="Pfam" id="PF07687"/>
    </source>
</evidence>
<feature type="binding site" evidence="1">
    <location>
        <position position="135"/>
    </location>
    <ligand>
        <name>Mn(2+)</name>
        <dbReference type="ChEBI" id="CHEBI:29035"/>
        <label>2</label>
    </ligand>
</feature>
<dbReference type="SUPFAM" id="SSF53187">
    <property type="entry name" value="Zn-dependent exopeptidases"/>
    <property type="match status" value="1"/>
</dbReference>
<dbReference type="AlphaFoldDB" id="A0A845QGD6"/>
<dbReference type="GO" id="GO:0046872">
    <property type="term" value="F:metal ion binding"/>
    <property type="evidence" value="ECO:0007669"/>
    <property type="project" value="UniProtKB-KW"/>
</dbReference>
<proteinExistence type="predicted"/>
<dbReference type="PIRSF" id="PIRSF005962">
    <property type="entry name" value="Pept_M20D_amidohydro"/>
    <property type="match status" value="1"/>
</dbReference>
<evidence type="ECO:0000256" key="1">
    <source>
        <dbReference type="PIRSR" id="PIRSR005962-1"/>
    </source>
</evidence>
<evidence type="ECO:0000313" key="3">
    <source>
        <dbReference type="EMBL" id="NBH61050.1"/>
    </source>
</evidence>
<comment type="caution">
    <text evidence="3">The sequence shown here is derived from an EMBL/GenBank/DDBJ whole genome shotgun (WGS) entry which is preliminary data.</text>
</comment>
<accession>A0A845QGD6</accession>
<keyword evidence="1" id="KW-0464">Manganese</keyword>
<dbReference type="Pfam" id="PF07687">
    <property type="entry name" value="M20_dimer"/>
    <property type="match status" value="1"/>
</dbReference>
<dbReference type="NCBIfam" id="TIGR01891">
    <property type="entry name" value="amidohydrolases"/>
    <property type="match status" value="1"/>
</dbReference>
<dbReference type="GO" id="GO:0016787">
    <property type="term" value="F:hydrolase activity"/>
    <property type="evidence" value="ECO:0007669"/>
    <property type="project" value="UniProtKB-KW"/>
</dbReference>
<dbReference type="PANTHER" id="PTHR11014:SF63">
    <property type="entry name" value="METALLOPEPTIDASE, PUTATIVE (AFU_ORTHOLOGUE AFUA_6G09600)-RELATED"/>
    <property type="match status" value="1"/>
</dbReference>
<dbReference type="EMBL" id="QXWK01000009">
    <property type="protein sequence ID" value="NBH61050.1"/>
    <property type="molecule type" value="Genomic_DNA"/>
</dbReference>
<dbReference type="SUPFAM" id="SSF55031">
    <property type="entry name" value="Bacterial exopeptidase dimerisation domain"/>
    <property type="match status" value="1"/>
</dbReference>
<sequence>MIDFDQLSQEIITYRRDLHQIPELGFYVYKTSAYVKNILSALSCQVDEIVKTGLVAYFDFGQEQTIAFRADMDALPIQEETGAPYTSLHEGCMHACGHDGHMAIMLGFAKLLDSYIKEGRKMTCNALLLFQPAEETIDGALRICGTHLFDHYNIKAIFGLHLWPMLSKGEIASRPGPMMAKSTSVEVEIEGVSAHCGEPEKGRDALEAACKFISDIYMFKSLFVKERCVLKFGKMESGTVRNAISPYSRLDGTMRTFTEETWNTLVNAMKNLGEELEHHYGIKFKLDVSKSHPAVINTEDLYQRAKPLLLNLNYVELRRPVMIAEDFSFFEQQMPGIFFFLGTGSGIPLHSDNYDFDDTVLIEGVKLFDTLIKGAER</sequence>
<dbReference type="Proteomes" id="UP000446866">
    <property type="component" value="Unassembled WGS sequence"/>
</dbReference>
<comment type="cofactor">
    <cofactor evidence="1">
        <name>Mn(2+)</name>
        <dbReference type="ChEBI" id="CHEBI:29035"/>
    </cofactor>
    <text evidence="1">The Mn(2+) ion enhances activity.</text>
</comment>
<dbReference type="PANTHER" id="PTHR11014">
    <property type="entry name" value="PEPTIDASE M20 FAMILY MEMBER"/>
    <property type="match status" value="1"/>
</dbReference>
<gene>
    <name evidence="3" type="ORF">D0435_05220</name>
</gene>
<feature type="domain" description="Peptidase M20 dimerisation" evidence="2">
    <location>
        <begin position="183"/>
        <end position="275"/>
    </location>
</feature>
<dbReference type="InterPro" id="IPR011650">
    <property type="entry name" value="Peptidase_M20_dimer"/>
</dbReference>
<organism evidence="3 4">
    <name type="scientific">Anaerotruncus colihominis</name>
    <dbReference type="NCBI Taxonomy" id="169435"/>
    <lineage>
        <taxon>Bacteria</taxon>
        <taxon>Bacillati</taxon>
        <taxon>Bacillota</taxon>
        <taxon>Clostridia</taxon>
        <taxon>Eubacteriales</taxon>
        <taxon>Oscillospiraceae</taxon>
        <taxon>Anaerotruncus</taxon>
    </lineage>
</organism>
<keyword evidence="4" id="KW-1185">Reference proteome</keyword>
<dbReference type="CDD" id="cd03886">
    <property type="entry name" value="M20_Acy1"/>
    <property type="match status" value="1"/>
</dbReference>
<dbReference type="InterPro" id="IPR036264">
    <property type="entry name" value="Bact_exopeptidase_dim_dom"/>
</dbReference>
<reference evidence="3 4" key="1">
    <citation type="submission" date="2018-08" db="EMBL/GenBank/DDBJ databases">
        <title>Murine metabolic-syndrome-specific gut microbial biobank.</title>
        <authorList>
            <person name="Liu C."/>
        </authorList>
    </citation>
    <scope>NUCLEOTIDE SEQUENCE [LARGE SCALE GENOMIC DNA]</scope>
    <source>
        <strain evidence="3 4">28</strain>
    </source>
</reference>